<dbReference type="InterPro" id="IPR036291">
    <property type="entry name" value="NAD(P)-bd_dom_sf"/>
</dbReference>
<dbReference type="InterPro" id="IPR006236">
    <property type="entry name" value="PGDH"/>
</dbReference>
<dbReference type="InterPro" id="IPR029009">
    <property type="entry name" value="ASB_dom_sf"/>
</dbReference>
<dbReference type="EC" id="1.1.1.95" evidence="11"/>
<dbReference type="GO" id="GO:0006564">
    <property type="term" value="P:L-serine biosynthetic process"/>
    <property type="evidence" value="ECO:0007669"/>
    <property type="project" value="UniProtKB-UniRule"/>
</dbReference>
<dbReference type="FunFam" id="3.40.50.720:FF:000021">
    <property type="entry name" value="D-3-phosphoglycerate dehydrogenase"/>
    <property type="match status" value="1"/>
</dbReference>
<dbReference type="InterPro" id="IPR045865">
    <property type="entry name" value="ACT-like_dom_sf"/>
</dbReference>
<dbReference type="InterPro" id="IPR006139">
    <property type="entry name" value="D-isomer_2_OHA_DH_cat_dom"/>
</dbReference>
<evidence type="ECO:0000256" key="8">
    <source>
        <dbReference type="ARBA" id="ARBA00023299"/>
    </source>
</evidence>
<evidence type="ECO:0000256" key="7">
    <source>
        <dbReference type="ARBA" id="ARBA00023027"/>
    </source>
</evidence>
<evidence type="ECO:0000256" key="6">
    <source>
        <dbReference type="ARBA" id="ARBA00023002"/>
    </source>
</evidence>
<dbReference type="Gene3D" id="3.40.50.720">
    <property type="entry name" value="NAD(P)-binding Rossmann-like Domain"/>
    <property type="match status" value="2"/>
</dbReference>
<protein>
    <recommendedName>
        <fullName evidence="4 11">D-3-phosphoglycerate dehydrogenase</fullName>
        <ecNumber evidence="11">1.1.1.95</ecNumber>
    </recommendedName>
</protein>
<dbReference type="AlphaFoldDB" id="A0A164B422"/>
<evidence type="ECO:0000256" key="5">
    <source>
        <dbReference type="ARBA" id="ARBA00022605"/>
    </source>
</evidence>
<dbReference type="FunFam" id="3.30.70.260:FF:000008">
    <property type="entry name" value="D-3-phosphoglycerate dehydrogenase, chloroplastic"/>
    <property type="match status" value="1"/>
</dbReference>
<dbReference type="RefSeq" id="WP_066247685.1">
    <property type="nucleotide sequence ID" value="NZ_CP017703.1"/>
</dbReference>
<comment type="catalytic activity">
    <reaction evidence="9">
        <text>(R)-2-hydroxyglutarate + NAD(+) = 2-oxoglutarate + NADH + H(+)</text>
        <dbReference type="Rhea" id="RHEA:49612"/>
        <dbReference type="ChEBI" id="CHEBI:15378"/>
        <dbReference type="ChEBI" id="CHEBI:15801"/>
        <dbReference type="ChEBI" id="CHEBI:16810"/>
        <dbReference type="ChEBI" id="CHEBI:57540"/>
        <dbReference type="ChEBI" id="CHEBI:57945"/>
        <dbReference type="EC" id="1.1.1.399"/>
    </reaction>
</comment>
<evidence type="ECO:0000256" key="2">
    <source>
        <dbReference type="ARBA" id="ARBA00005216"/>
    </source>
</evidence>
<accession>A0A223E9H5</accession>
<gene>
    <name evidence="13" type="ORF">AP3564_17370</name>
</gene>
<dbReference type="Pfam" id="PF01842">
    <property type="entry name" value="ACT"/>
    <property type="match status" value="1"/>
</dbReference>
<dbReference type="Proteomes" id="UP000214606">
    <property type="component" value="Chromosome"/>
</dbReference>
<dbReference type="GO" id="GO:0051287">
    <property type="term" value="F:NAD binding"/>
    <property type="evidence" value="ECO:0007669"/>
    <property type="project" value="UniProtKB-UniRule"/>
</dbReference>
<proteinExistence type="inferred from homology"/>
<dbReference type="NCBIfam" id="TIGR01327">
    <property type="entry name" value="PGDH"/>
    <property type="match status" value="1"/>
</dbReference>
<dbReference type="EMBL" id="CP017703">
    <property type="protein sequence ID" value="ASS91775.1"/>
    <property type="molecule type" value="Genomic_DNA"/>
</dbReference>
<evidence type="ECO:0000256" key="1">
    <source>
        <dbReference type="ARBA" id="ARBA00003800"/>
    </source>
</evidence>
<dbReference type="PROSITE" id="PS00065">
    <property type="entry name" value="D_2_HYDROXYACID_DH_1"/>
    <property type="match status" value="1"/>
</dbReference>
<dbReference type="InterPro" id="IPR045626">
    <property type="entry name" value="PGDH_ASB_dom"/>
</dbReference>
<dbReference type="Gene3D" id="3.30.1330.90">
    <property type="entry name" value="D-3-phosphoglycerate dehydrogenase, domain 3"/>
    <property type="match status" value="1"/>
</dbReference>
<evidence type="ECO:0000256" key="3">
    <source>
        <dbReference type="ARBA" id="ARBA00005854"/>
    </source>
</evidence>
<reference evidence="13 14" key="1">
    <citation type="submission" date="2016-10" db="EMBL/GenBank/DDBJ databases">
        <title>The whole genome sequencing and assembly of Aeribacillus pallidus KCTC3564 strain.</title>
        <authorList>
            <person name="Lee Y.-J."/>
            <person name="Park M.-K."/>
            <person name="Yi H."/>
            <person name="Bahn Y.-S."/>
            <person name="Kim J.F."/>
            <person name="Lee D.-W."/>
        </authorList>
    </citation>
    <scope>NUCLEOTIDE SEQUENCE [LARGE SCALE GENOMIC DNA]</scope>
    <source>
        <strain evidence="13 14">KCTC3564</strain>
    </source>
</reference>
<evidence type="ECO:0000256" key="9">
    <source>
        <dbReference type="ARBA" id="ARBA00048126"/>
    </source>
</evidence>
<dbReference type="GO" id="GO:0004617">
    <property type="term" value="F:phosphoglycerate dehydrogenase activity"/>
    <property type="evidence" value="ECO:0007669"/>
    <property type="project" value="UniProtKB-UniRule"/>
</dbReference>
<evidence type="ECO:0000259" key="12">
    <source>
        <dbReference type="PROSITE" id="PS51671"/>
    </source>
</evidence>
<comment type="catalytic activity">
    <reaction evidence="10 11">
        <text>(2R)-3-phosphoglycerate + NAD(+) = 3-phosphooxypyruvate + NADH + H(+)</text>
        <dbReference type="Rhea" id="RHEA:12641"/>
        <dbReference type="ChEBI" id="CHEBI:15378"/>
        <dbReference type="ChEBI" id="CHEBI:18110"/>
        <dbReference type="ChEBI" id="CHEBI:57540"/>
        <dbReference type="ChEBI" id="CHEBI:57945"/>
        <dbReference type="ChEBI" id="CHEBI:58272"/>
        <dbReference type="EC" id="1.1.1.95"/>
    </reaction>
</comment>
<dbReference type="PROSITE" id="PS00671">
    <property type="entry name" value="D_2_HYDROXYACID_DH_3"/>
    <property type="match status" value="1"/>
</dbReference>
<dbReference type="SUPFAM" id="SSF52283">
    <property type="entry name" value="Formate/glycerate dehydrogenase catalytic domain-like"/>
    <property type="match status" value="1"/>
</dbReference>
<feature type="domain" description="ACT" evidence="12">
    <location>
        <begin position="451"/>
        <end position="523"/>
    </location>
</feature>
<keyword evidence="6 11" id="KW-0560">Oxidoreductase</keyword>
<name>A0A164B422_9BACI</name>
<dbReference type="PANTHER" id="PTHR42789">
    <property type="entry name" value="D-ISOMER SPECIFIC 2-HYDROXYACID DEHYDROGENASE FAMILY PROTEIN (AFU_ORTHOLOGUE AFUA_6G10090)"/>
    <property type="match status" value="1"/>
</dbReference>
<evidence type="ECO:0000313" key="13">
    <source>
        <dbReference type="EMBL" id="ASS91775.1"/>
    </source>
</evidence>
<dbReference type="PROSITE" id="PS51671">
    <property type="entry name" value="ACT"/>
    <property type="match status" value="1"/>
</dbReference>
<dbReference type="KEGG" id="apak:AP3564_17370"/>
<dbReference type="PROSITE" id="PS00670">
    <property type="entry name" value="D_2_HYDROXYACID_DH_2"/>
    <property type="match status" value="1"/>
</dbReference>
<evidence type="ECO:0000313" key="14">
    <source>
        <dbReference type="Proteomes" id="UP000214606"/>
    </source>
</evidence>
<dbReference type="InterPro" id="IPR029752">
    <property type="entry name" value="D-isomer_DH_CS1"/>
</dbReference>
<evidence type="ECO:0000256" key="4">
    <source>
        <dbReference type="ARBA" id="ARBA00021582"/>
    </source>
</evidence>
<dbReference type="InterPro" id="IPR050857">
    <property type="entry name" value="D-2-hydroxyacid_DH"/>
</dbReference>
<dbReference type="UniPathway" id="UPA00135">
    <property type="reaction ID" value="UER00196"/>
</dbReference>
<organism evidence="13 14">
    <name type="scientific">Aeribacillus pallidus</name>
    <dbReference type="NCBI Taxonomy" id="33936"/>
    <lineage>
        <taxon>Bacteria</taxon>
        <taxon>Bacillati</taxon>
        <taxon>Bacillota</taxon>
        <taxon>Bacilli</taxon>
        <taxon>Bacillales</taxon>
        <taxon>Bacillaceae</taxon>
        <taxon>Aeribacillus</taxon>
    </lineage>
</organism>
<dbReference type="Gene3D" id="3.30.70.260">
    <property type="match status" value="1"/>
</dbReference>
<dbReference type="InterPro" id="IPR002912">
    <property type="entry name" value="ACT_dom"/>
</dbReference>
<evidence type="ECO:0000256" key="11">
    <source>
        <dbReference type="RuleBase" id="RU363003"/>
    </source>
</evidence>
<dbReference type="PANTHER" id="PTHR42789:SF1">
    <property type="entry name" value="D-ISOMER SPECIFIC 2-HYDROXYACID DEHYDROGENASE FAMILY PROTEIN (AFU_ORTHOLOGUE AFUA_6G10090)"/>
    <property type="match status" value="1"/>
</dbReference>
<dbReference type="CDD" id="cd04902">
    <property type="entry name" value="ACT_3PGDH-xct"/>
    <property type="match status" value="1"/>
</dbReference>
<dbReference type="CDD" id="cd12173">
    <property type="entry name" value="PGDH_4"/>
    <property type="match status" value="1"/>
</dbReference>
<dbReference type="Pfam" id="PF00389">
    <property type="entry name" value="2-Hacid_dh"/>
    <property type="match status" value="1"/>
</dbReference>
<dbReference type="Pfam" id="PF02826">
    <property type="entry name" value="2-Hacid_dh_C"/>
    <property type="match status" value="1"/>
</dbReference>
<dbReference type="Pfam" id="PF19304">
    <property type="entry name" value="PGDH_inter"/>
    <property type="match status" value="1"/>
</dbReference>
<comment type="pathway">
    <text evidence="2 11">Amino-acid biosynthesis; L-serine biosynthesis; L-serine from 3-phospho-D-glycerate: step 1/3.</text>
</comment>
<accession>A0A164B422</accession>
<comment type="function">
    <text evidence="1">Catalyzes the reversible oxidation of 3-phospho-D-glycerate to 3-phosphonooxypyruvate, the first step of the phosphorylated L-serine biosynthesis pathway. Also catalyzes the reversible oxidation of 2-hydroxyglutarate to 2-oxoglutarate.</text>
</comment>
<sequence>MFHVLVSDSISSDGLAPLLNDENINVVQKKVSEVDDLEKYDALLVRSATKVTEELLQKMTNLKIVARAGVGVDNIDVEAATKYGVVVINAPDGNTISTAEHTFAMMASLVRHIPQANVSVKSGEWNRSAFLGTELYGKSLGIIGLGRIGSEIAKRAKAFGMNVLVFDPFLTKDRAQKLGVNSCKLDEVLAQADIITVHTPLTKETRGLLGKENIGKTKKGVYLLNCARGGIIDEEALIHYLEIGHVKGVALDVFEVEPPVNRKLLDFEQVIATPHLGASTKEAQLNVASQVAEEVLKFLNGKPVTNSINLPTLTKDIFDKIQPFYKLAKKLGQLASQYMKEPVQHIGIVYEGTVAELETSFITKAFLAGFLGERVDSTVNEVNAGLIAKERGISFSEKIASNGSGYANCIAVQVDGDHRTFSVKATYIPNYGERIVDLNGFDIDFYPAGEVLYVEHIDKPGVIGRVGKVLGDHGVNIATMQVGRKNIGGEAIMVLTCDKLIDDQLIEALVQFDDIVSAKTIHL</sequence>
<keyword evidence="8 11" id="KW-0718">Serine biosynthesis</keyword>
<dbReference type="InterPro" id="IPR006140">
    <property type="entry name" value="D-isomer_DH_NAD-bd"/>
</dbReference>
<keyword evidence="5 11" id="KW-0028">Amino-acid biosynthesis</keyword>
<dbReference type="InterPro" id="IPR029753">
    <property type="entry name" value="D-isomer_DH_CS"/>
</dbReference>
<dbReference type="SUPFAM" id="SSF51735">
    <property type="entry name" value="NAD(P)-binding Rossmann-fold domains"/>
    <property type="match status" value="1"/>
</dbReference>
<dbReference type="SUPFAM" id="SSF55021">
    <property type="entry name" value="ACT-like"/>
    <property type="match status" value="1"/>
</dbReference>
<evidence type="ECO:0000256" key="10">
    <source>
        <dbReference type="ARBA" id="ARBA00048731"/>
    </source>
</evidence>
<comment type="similarity">
    <text evidence="3 11">Belongs to the D-isomer specific 2-hydroxyacid dehydrogenase family.</text>
</comment>
<keyword evidence="7 11" id="KW-0520">NAD</keyword>
<dbReference type="SUPFAM" id="SSF143548">
    <property type="entry name" value="Serine metabolism enzymes domain"/>
    <property type="match status" value="1"/>
</dbReference>